<keyword evidence="1" id="KW-0143">Chaperone</keyword>
<evidence type="ECO:0000256" key="1">
    <source>
        <dbReference type="ARBA" id="ARBA00023186"/>
    </source>
</evidence>
<feature type="signal peptide" evidence="2">
    <location>
        <begin position="1"/>
        <end position="27"/>
    </location>
</feature>
<dbReference type="SMART" id="SM00271">
    <property type="entry name" value="DnaJ"/>
    <property type="match status" value="1"/>
</dbReference>
<dbReference type="PRINTS" id="PR00625">
    <property type="entry name" value="JDOMAIN"/>
</dbReference>
<evidence type="ECO:0000259" key="3">
    <source>
        <dbReference type="PROSITE" id="PS50076"/>
    </source>
</evidence>
<dbReference type="AlphaFoldDB" id="A0AAP0QIF7"/>
<gene>
    <name evidence="4" type="ORF">WN944_004255</name>
</gene>
<reference evidence="4 5" key="1">
    <citation type="submission" date="2024-05" db="EMBL/GenBank/DDBJ databases">
        <title>Haplotype-resolved chromosome-level genome assembly of Huyou (Citrus changshanensis).</title>
        <authorList>
            <person name="Miao C."/>
            <person name="Chen W."/>
            <person name="Wu Y."/>
            <person name="Wang L."/>
            <person name="Zhao S."/>
            <person name="Grierson D."/>
            <person name="Xu C."/>
            <person name="Chen K."/>
        </authorList>
    </citation>
    <scope>NUCLEOTIDE SEQUENCE [LARGE SCALE GENOMIC DNA]</scope>
    <source>
        <strain evidence="4">01-14</strain>
        <tissue evidence="4">Leaf</tissue>
    </source>
</reference>
<dbReference type="InterPro" id="IPR036869">
    <property type="entry name" value="J_dom_sf"/>
</dbReference>
<evidence type="ECO:0000256" key="2">
    <source>
        <dbReference type="SAM" id="SignalP"/>
    </source>
</evidence>
<dbReference type="PROSITE" id="PS50076">
    <property type="entry name" value="DNAJ_2"/>
    <property type="match status" value="1"/>
</dbReference>
<dbReference type="InterPro" id="IPR052842">
    <property type="entry name" value="ER_Co-chaperone"/>
</dbReference>
<dbReference type="InterPro" id="IPR001623">
    <property type="entry name" value="DnaJ_domain"/>
</dbReference>
<dbReference type="Gene3D" id="1.10.287.110">
    <property type="entry name" value="DnaJ domain"/>
    <property type="match status" value="1"/>
</dbReference>
<keyword evidence="5" id="KW-1185">Reference proteome</keyword>
<dbReference type="FunFam" id="1.10.287.110:FF:000045">
    <property type="entry name" value="Molecular chaperone DnaJ"/>
    <property type="match status" value="1"/>
</dbReference>
<feature type="domain" description="J" evidence="3">
    <location>
        <begin position="31"/>
        <end position="95"/>
    </location>
</feature>
<dbReference type="InterPro" id="IPR018253">
    <property type="entry name" value="DnaJ_domain_CS"/>
</dbReference>
<accession>A0AAP0QIF7</accession>
<organism evidence="4 5">
    <name type="scientific">Citrus x changshan-huyou</name>
    <dbReference type="NCBI Taxonomy" id="2935761"/>
    <lineage>
        <taxon>Eukaryota</taxon>
        <taxon>Viridiplantae</taxon>
        <taxon>Streptophyta</taxon>
        <taxon>Embryophyta</taxon>
        <taxon>Tracheophyta</taxon>
        <taxon>Spermatophyta</taxon>
        <taxon>Magnoliopsida</taxon>
        <taxon>eudicotyledons</taxon>
        <taxon>Gunneridae</taxon>
        <taxon>Pentapetalae</taxon>
        <taxon>rosids</taxon>
        <taxon>malvids</taxon>
        <taxon>Sapindales</taxon>
        <taxon>Rutaceae</taxon>
        <taxon>Aurantioideae</taxon>
        <taxon>Citrus</taxon>
    </lineage>
</organism>
<dbReference type="SUPFAM" id="SSF46565">
    <property type="entry name" value="Chaperone J-domain"/>
    <property type="match status" value="1"/>
</dbReference>
<dbReference type="EMBL" id="JBCGBO010000006">
    <property type="protein sequence ID" value="KAK9193558.1"/>
    <property type="molecule type" value="Genomic_DNA"/>
</dbReference>
<keyword evidence="2" id="KW-0732">Signal</keyword>
<dbReference type="Gene3D" id="3.40.30.10">
    <property type="entry name" value="Glutaredoxin"/>
    <property type="match status" value="1"/>
</dbReference>
<protein>
    <recommendedName>
        <fullName evidence="3">J domain-containing protein</fullName>
    </recommendedName>
</protein>
<dbReference type="InterPro" id="IPR036249">
    <property type="entry name" value="Thioredoxin-like_sf"/>
</dbReference>
<dbReference type="PROSITE" id="PS00636">
    <property type="entry name" value="DNAJ_1"/>
    <property type="match status" value="1"/>
</dbReference>
<dbReference type="CDD" id="cd06257">
    <property type="entry name" value="DnaJ"/>
    <property type="match status" value="1"/>
</dbReference>
<dbReference type="CDD" id="cd02961">
    <property type="entry name" value="PDI_a_family"/>
    <property type="match status" value="1"/>
</dbReference>
<dbReference type="PANTHER" id="PTHR45184">
    <property type="entry name" value="DNAJ PROTEIN ERDJ3A"/>
    <property type="match status" value="1"/>
</dbReference>
<dbReference type="SUPFAM" id="SSF52833">
    <property type="entry name" value="Thioredoxin-like"/>
    <property type="match status" value="1"/>
</dbReference>
<feature type="chain" id="PRO_5042831257" description="J domain-containing protein" evidence="2">
    <location>
        <begin position="28"/>
        <end position="662"/>
    </location>
</feature>
<evidence type="ECO:0000313" key="5">
    <source>
        <dbReference type="Proteomes" id="UP001428341"/>
    </source>
</evidence>
<sequence>MQGSKMKVRFALSIFLFSTLLILNAKAKTVDLYKVLGVERNASQREIQKAFHKLSLQYHPDKNKNKAAQEKFSEINNAYDILSDEEKRKNYDLYGDEKGSPGFDAGHPGNQGGYAYFTSGGPGQSQFTSRPGEWQNMGGQGSSRSFSFSFGGTGGSSSFGFGLDDIFSDFFGSSFGGGRQFGGFSGSTGSQSQSRSSSGNIRAINLQFFKKEIVEKGMTWLLFFYSPSSNRDGYESVIEEVANSMEGALKVGSINCETEASLCKELGVHRLRSPRIFAYSYKAGDKGSLVEYNEHLVAKNLKSFCRDHLPRFSKRINLNRFEFTFDAKARLPSVLLLSTKKETPIIWRVLSGMYHERLNFYDTEVHDVSDPAVKKLGVDALPAIVGWLSNGEKDVLKTGISVKDQKSSIHELSKLLDGFEKKNKKAASARASKSHSDSAEEQIPLLTRSNFDAICGEAIPVCIIGAFRSLNARGKLESIVLDVSQKSLSRHQYSASGSRNSITYALLDAAKQSSFLSAFDKSGFKSLGKFLVAYKPKRGKFAVFAGEMTPEEVERFIGSVLNGDKALDFVNEPNRDSRLLQKLPLLCLHGDAVTASVTILSDARLRSNPNKYDRFSKKSQSLNLSSELKFLLLIATATSSTHGVISEPFVEAAVIVGIWIFR</sequence>
<evidence type="ECO:0000313" key="4">
    <source>
        <dbReference type="EMBL" id="KAK9193558.1"/>
    </source>
</evidence>
<name>A0AAP0QIF7_9ROSI</name>
<dbReference type="Pfam" id="PF00226">
    <property type="entry name" value="DnaJ"/>
    <property type="match status" value="1"/>
</dbReference>
<dbReference type="PANTHER" id="PTHR45184:SF1">
    <property type="entry name" value="DNAJ PROTEIN ERDJ3A"/>
    <property type="match status" value="1"/>
</dbReference>
<comment type="caution">
    <text evidence="4">The sequence shown here is derived from an EMBL/GenBank/DDBJ whole genome shotgun (WGS) entry which is preliminary data.</text>
</comment>
<proteinExistence type="predicted"/>
<dbReference type="Proteomes" id="UP001428341">
    <property type="component" value="Unassembled WGS sequence"/>
</dbReference>